<dbReference type="Proteomes" id="UP000278143">
    <property type="component" value="Unassembled WGS sequence"/>
</dbReference>
<name>A0A4P9Z1E6_9FUNG</name>
<feature type="compositionally biased region" description="Basic and acidic residues" evidence="2">
    <location>
        <begin position="21"/>
        <end position="35"/>
    </location>
</feature>
<evidence type="ECO:0000256" key="2">
    <source>
        <dbReference type="SAM" id="MobiDB-lite"/>
    </source>
</evidence>
<organism evidence="3 4">
    <name type="scientific">Syncephalis pseudoplumigaleata</name>
    <dbReference type="NCBI Taxonomy" id="1712513"/>
    <lineage>
        <taxon>Eukaryota</taxon>
        <taxon>Fungi</taxon>
        <taxon>Fungi incertae sedis</taxon>
        <taxon>Zoopagomycota</taxon>
        <taxon>Zoopagomycotina</taxon>
        <taxon>Zoopagomycetes</taxon>
        <taxon>Zoopagales</taxon>
        <taxon>Piptocephalidaceae</taxon>
        <taxon>Syncephalis</taxon>
    </lineage>
</organism>
<protein>
    <submittedName>
        <fullName evidence="3">Uncharacterized protein</fullName>
    </submittedName>
</protein>
<dbReference type="AlphaFoldDB" id="A0A4P9Z1E6"/>
<feature type="compositionally biased region" description="Basic residues" evidence="2">
    <location>
        <begin position="11"/>
        <end position="20"/>
    </location>
</feature>
<feature type="region of interest" description="Disordered" evidence="2">
    <location>
        <begin position="1"/>
        <end position="135"/>
    </location>
</feature>
<keyword evidence="4" id="KW-1185">Reference proteome</keyword>
<keyword evidence="1" id="KW-0175">Coiled coil</keyword>
<dbReference type="EMBL" id="KZ989506">
    <property type="protein sequence ID" value="RKP26135.1"/>
    <property type="molecule type" value="Genomic_DNA"/>
</dbReference>
<feature type="compositionally biased region" description="Basic residues" evidence="2">
    <location>
        <begin position="111"/>
        <end position="121"/>
    </location>
</feature>
<feature type="compositionally biased region" description="Basic and acidic residues" evidence="2">
    <location>
        <begin position="241"/>
        <end position="253"/>
    </location>
</feature>
<sequence>MNDVSAITTEKRKRGRPRKEKKPDSVTKPSDENAHDANPFVHDWPQADKDTAADHYSVKKKKPAAAAAKASKASHADEMHGLELTSPSPVVANQPEELNIDQPAPTDAKSARPKAKRKPRKGGTAQQTKPANEPHIPAVTAVAASDAMDVSFDDVDLNRPWLAMGIDELRQSYGKLHARHVKLRELRETDAERLLQRYKTAMEAEMAAMNDQLQALQAENQQLKQMGGGAVTNGSKQAQHRASDKASLEKDKQGKWAGSMEDIALCLKELRKELEQAKEREKDYIEQLEQLQSSELLELYTKLTGATITRLQAEDAKEIIFDFVHEGRNGGK</sequence>
<accession>A0A4P9Z1E6</accession>
<feature type="compositionally biased region" description="Basic and acidic residues" evidence="2">
    <location>
        <begin position="45"/>
        <end position="57"/>
    </location>
</feature>
<evidence type="ECO:0000256" key="1">
    <source>
        <dbReference type="SAM" id="Coils"/>
    </source>
</evidence>
<feature type="coiled-coil region" evidence="1">
    <location>
        <begin position="199"/>
        <end position="226"/>
    </location>
</feature>
<evidence type="ECO:0000313" key="3">
    <source>
        <dbReference type="EMBL" id="RKP26135.1"/>
    </source>
</evidence>
<gene>
    <name evidence="3" type="ORF">SYNPS1DRAFT_28158</name>
</gene>
<evidence type="ECO:0000313" key="4">
    <source>
        <dbReference type="Proteomes" id="UP000278143"/>
    </source>
</evidence>
<feature type="compositionally biased region" description="Low complexity" evidence="2">
    <location>
        <begin position="64"/>
        <end position="73"/>
    </location>
</feature>
<feature type="coiled-coil region" evidence="1">
    <location>
        <begin position="260"/>
        <end position="294"/>
    </location>
</feature>
<proteinExistence type="predicted"/>
<reference evidence="4" key="1">
    <citation type="journal article" date="2018" name="Nat. Microbiol.">
        <title>Leveraging single-cell genomics to expand the fungal tree of life.</title>
        <authorList>
            <person name="Ahrendt S.R."/>
            <person name="Quandt C.A."/>
            <person name="Ciobanu D."/>
            <person name="Clum A."/>
            <person name="Salamov A."/>
            <person name="Andreopoulos B."/>
            <person name="Cheng J.F."/>
            <person name="Woyke T."/>
            <person name="Pelin A."/>
            <person name="Henrissat B."/>
            <person name="Reynolds N.K."/>
            <person name="Benny G.L."/>
            <person name="Smith M.E."/>
            <person name="James T.Y."/>
            <person name="Grigoriev I.V."/>
        </authorList>
    </citation>
    <scope>NUCLEOTIDE SEQUENCE [LARGE SCALE GENOMIC DNA]</scope>
    <source>
        <strain evidence="4">Benny S71-1</strain>
    </source>
</reference>
<feature type="region of interest" description="Disordered" evidence="2">
    <location>
        <begin position="226"/>
        <end position="253"/>
    </location>
</feature>